<dbReference type="PROSITE" id="PS51833">
    <property type="entry name" value="HDOD"/>
    <property type="match status" value="1"/>
</dbReference>
<dbReference type="InterPro" id="IPR052340">
    <property type="entry name" value="RNase_Y/CdgJ"/>
</dbReference>
<gene>
    <name evidence="2" type="ordered locus">Tnap_0073</name>
</gene>
<name>D2C5E5_THEP2</name>
<dbReference type="PANTHER" id="PTHR33525:SF3">
    <property type="entry name" value="RIBONUCLEASE Y"/>
    <property type="match status" value="1"/>
</dbReference>
<dbReference type="EMBL" id="CP001839">
    <property type="protein sequence ID" value="ADA66181.1"/>
    <property type="molecule type" value="Genomic_DNA"/>
</dbReference>
<feature type="domain" description="HDOD" evidence="1">
    <location>
        <begin position="23"/>
        <end position="218"/>
    </location>
</feature>
<keyword evidence="2" id="KW-0378">Hydrolase</keyword>
<dbReference type="AlphaFoldDB" id="D2C5E5"/>
<keyword evidence="3" id="KW-1185">Reference proteome</keyword>
<evidence type="ECO:0000259" key="1">
    <source>
        <dbReference type="PROSITE" id="PS51833"/>
    </source>
</evidence>
<dbReference type="Pfam" id="PF08668">
    <property type="entry name" value="HDOD"/>
    <property type="match status" value="1"/>
</dbReference>
<proteinExistence type="predicted"/>
<protein>
    <submittedName>
        <fullName evidence="2">Metal dependent phosphohydrolase</fullName>
    </submittedName>
</protein>
<dbReference type="PANTHER" id="PTHR33525">
    <property type="match status" value="1"/>
</dbReference>
<dbReference type="GO" id="GO:0016787">
    <property type="term" value="F:hydrolase activity"/>
    <property type="evidence" value="ECO:0007669"/>
    <property type="project" value="UniProtKB-KW"/>
</dbReference>
<dbReference type="Gene3D" id="1.10.3210.10">
    <property type="entry name" value="Hypothetical protein af1432"/>
    <property type="match status" value="1"/>
</dbReference>
<dbReference type="HOGENOM" id="CLU_048246_4_2_0"/>
<organism evidence="2 3">
    <name type="scientific">Thermotoga petrophila (strain ATCC BAA-489 / DSM 13996 / JCM 10882 / RKU-10)</name>
    <name type="common">Thermotoga naphthophila</name>
    <dbReference type="NCBI Taxonomy" id="590168"/>
    <lineage>
        <taxon>Bacteria</taxon>
        <taxon>Thermotogati</taxon>
        <taxon>Thermotogota</taxon>
        <taxon>Thermotogae</taxon>
        <taxon>Thermotogales</taxon>
        <taxon>Thermotogaceae</taxon>
        <taxon>Thermotoga</taxon>
    </lineage>
</organism>
<reference evidence="2 3" key="1">
    <citation type="submission" date="2009-12" db="EMBL/GenBank/DDBJ databases">
        <title>Complete sequence of Thermotoga petrophila RKU-1.</title>
        <authorList>
            <consortium name="US DOE Joint Genome Institute"/>
            <person name="Lucas S."/>
            <person name="Copeland A."/>
            <person name="Lapidus A."/>
            <person name="Glavina del Rio T."/>
            <person name="Dalin E."/>
            <person name="Tice H."/>
            <person name="Bruce D."/>
            <person name="Goodwin L."/>
            <person name="Pitluck S."/>
            <person name="Munk A.C."/>
            <person name="Brettin T."/>
            <person name="Detter J.C."/>
            <person name="Han C."/>
            <person name="Tapia R."/>
            <person name="Larimer F."/>
            <person name="Land M."/>
            <person name="Hauser L."/>
            <person name="Kyrpides N."/>
            <person name="Mikhailova N."/>
            <person name="Nelson K.E."/>
            <person name="Gogarten J.P."/>
            <person name="Noll K.M."/>
        </authorList>
    </citation>
    <scope>NUCLEOTIDE SEQUENCE [LARGE SCALE GENOMIC DNA]</scope>
    <source>
        <strain evidence="3">ATCC BAA-489 / DSM 13996 / JCM 10882 / RKU-10</strain>
    </source>
</reference>
<sequence>MCGSQKTVPAKIIDKIIEEIDKLPSPNVVVQRIIAVCSKPDASSTEVANTLMMDASLSARVLKLANSAYYGVPREITTLSEAVMILGFKTVRNLALSVFTYDMVFKNSSSGIDREKLWEHFIASAIASETVAETMGYPLKEEIFIAGLLHDLGKVVYDLLFSDILETEAKIAQKTKKNLIDIEEELGIPPHSEVGAKLLRKWNFPDLLVLSAEFHHNVAGNPNELFVNQVSMVHIGDVIANLMMKGASLSWGDPELSPFALNVLKVKPKTFLRILDKSKEKYSKAQEFLQID</sequence>
<dbReference type="KEGG" id="tnp:Tnap_0073"/>
<evidence type="ECO:0000313" key="3">
    <source>
        <dbReference type="Proteomes" id="UP000000940"/>
    </source>
</evidence>
<dbReference type="InterPro" id="IPR003607">
    <property type="entry name" value="HD/PDEase_dom"/>
</dbReference>
<accession>D2C5E5</accession>
<evidence type="ECO:0000313" key="2">
    <source>
        <dbReference type="EMBL" id="ADA66181.1"/>
    </source>
</evidence>
<dbReference type="Proteomes" id="UP000000940">
    <property type="component" value="Chromosome"/>
</dbReference>
<dbReference type="SMART" id="SM00471">
    <property type="entry name" value="HDc"/>
    <property type="match status" value="1"/>
</dbReference>
<dbReference type="SUPFAM" id="SSF109604">
    <property type="entry name" value="HD-domain/PDEase-like"/>
    <property type="match status" value="1"/>
</dbReference>
<dbReference type="InterPro" id="IPR013976">
    <property type="entry name" value="HDOD"/>
</dbReference>
<dbReference type="NCBIfam" id="TIGR00277">
    <property type="entry name" value="HDIG"/>
    <property type="match status" value="1"/>
</dbReference>
<dbReference type="InterPro" id="IPR006675">
    <property type="entry name" value="HDIG_dom"/>
</dbReference>
<dbReference type="CDD" id="cd00077">
    <property type="entry name" value="HDc"/>
    <property type="match status" value="1"/>
</dbReference>